<protein>
    <submittedName>
        <fullName evidence="1">GxxExxY protein</fullName>
    </submittedName>
</protein>
<reference evidence="1 2" key="1">
    <citation type="journal article" date="2019" name="Int. J. Syst. Evol. Microbiol.">
        <title>The Global Catalogue of Microorganisms (GCM) 10K type strain sequencing project: providing services to taxonomists for standard genome sequencing and annotation.</title>
        <authorList>
            <consortium name="The Broad Institute Genomics Platform"/>
            <consortium name="The Broad Institute Genome Sequencing Center for Infectious Disease"/>
            <person name="Wu L."/>
            <person name="Ma J."/>
        </authorList>
    </citation>
    <scope>NUCLEOTIDE SEQUENCE [LARGE SCALE GENOMIC DNA]</scope>
    <source>
        <strain evidence="1 2">JCM 14603</strain>
    </source>
</reference>
<dbReference type="NCBIfam" id="TIGR04256">
    <property type="entry name" value="GxxExxY"/>
    <property type="match status" value="1"/>
</dbReference>
<gene>
    <name evidence="1" type="ORF">GCM10009102_12670</name>
</gene>
<accession>A0ABN1HRV2</accession>
<proteinExistence type="predicted"/>
<sequence>MRDIDAISGDVLDLSLRLHRELGPGMLESVYETVLAGRLSAMGYSVARQRPVDIVFDGQRFVGAFRIDLLVDERLVVEIKSIERLSAAHAKQLLTYLRLLNQPVGLIVNFGGETLKEGVKRVVNDYSSSSAPPRLRVNKPLEVKECSILQA</sequence>
<dbReference type="InterPro" id="IPR011604">
    <property type="entry name" value="PDDEXK-like_dom_sf"/>
</dbReference>
<comment type="caution">
    <text evidence="1">The sequence shown here is derived from an EMBL/GenBank/DDBJ whole genome shotgun (WGS) entry which is preliminary data.</text>
</comment>
<dbReference type="InterPro" id="IPR026350">
    <property type="entry name" value="GxxExxY"/>
</dbReference>
<name>A0ABN1HRV2_9SPHN</name>
<dbReference type="Pfam" id="PF13366">
    <property type="entry name" value="PDDEXK_3"/>
    <property type="match status" value="1"/>
</dbReference>
<evidence type="ECO:0000313" key="2">
    <source>
        <dbReference type="Proteomes" id="UP001500238"/>
    </source>
</evidence>
<dbReference type="RefSeq" id="WP_163958892.1">
    <property type="nucleotide sequence ID" value="NZ_BAAAES010000007.1"/>
</dbReference>
<dbReference type="Gene3D" id="3.90.320.10">
    <property type="match status" value="1"/>
</dbReference>
<dbReference type="EMBL" id="BAAAES010000007">
    <property type="protein sequence ID" value="GAA0664641.1"/>
    <property type="molecule type" value="Genomic_DNA"/>
</dbReference>
<evidence type="ECO:0000313" key="1">
    <source>
        <dbReference type="EMBL" id="GAA0664641.1"/>
    </source>
</evidence>
<organism evidence="1 2">
    <name type="scientific">Sphingomonas insulae</name>
    <dbReference type="NCBI Taxonomy" id="424800"/>
    <lineage>
        <taxon>Bacteria</taxon>
        <taxon>Pseudomonadati</taxon>
        <taxon>Pseudomonadota</taxon>
        <taxon>Alphaproteobacteria</taxon>
        <taxon>Sphingomonadales</taxon>
        <taxon>Sphingomonadaceae</taxon>
        <taxon>Sphingomonas</taxon>
    </lineage>
</organism>
<keyword evidence="2" id="KW-1185">Reference proteome</keyword>
<dbReference type="Proteomes" id="UP001500238">
    <property type="component" value="Unassembled WGS sequence"/>
</dbReference>